<dbReference type="InterPro" id="IPR008166">
    <property type="entry name" value="Glyco_transf_92"/>
</dbReference>
<accession>A0AAF3FUB7</accession>
<evidence type="ECO:0000256" key="4">
    <source>
        <dbReference type="ARBA" id="ARBA00022679"/>
    </source>
</evidence>
<dbReference type="Pfam" id="PF01697">
    <property type="entry name" value="Glyco_transf_92"/>
    <property type="match status" value="1"/>
</dbReference>
<keyword evidence="4 6" id="KW-0808">Transferase</keyword>
<evidence type="ECO:0000256" key="5">
    <source>
        <dbReference type="ARBA" id="ARBA00023136"/>
    </source>
</evidence>
<keyword evidence="7" id="KW-1185">Reference proteome</keyword>
<dbReference type="EC" id="2.4.1.-" evidence="6"/>
<sequence>MLTIGRFPSIGLYQQRVGCPSKCKYTSIDITTRKYQYFNDVKEITVKKWRRGYVNAKIGVRKMFGPEAQENGITSCLKPLLWFNDWRRLLLYFELARGIGYTRFLIAWNFVSSDVKKVIDHYRNLSLVDIPYPITANDPQMIYANEFVLEVSSTDVTKFFLNKKMRSMNSKDAIYLKINYEKDSGNDSLLPNIPLIEKDPELINRIRDRVKEIFGDKTPDYDRTILERYSLCSKDDKTCESPIGRCVSELENAEKWIQNDAPAWDKLYVL</sequence>
<comment type="similarity">
    <text evidence="2 6">Belongs to the glycosyltransferase 92 family.</text>
</comment>
<reference evidence="8" key="1">
    <citation type="submission" date="2024-02" db="UniProtKB">
        <authorList>
            <consortium name="WormBaseParasite"/>
        </authorList>
    </citation>
    <scope>IDENTIFICATION</scope>
</reference>
<evidence type="ECO:0000256" key="2">
    <source>
        <dbReference type="ARBA" id="ARBA00007647"/>
    </source>
</evidence>
<evidence type="ECO:0000256" key="6">
    <source>
        <dbReference type="RuleBase" id="RU366017"/>
    </source>
</evidence>
<evidence type="ECO:0000256" key="3">
    <source>
        <dbReference type="ARBA" id="ARBA00022676"/>
    </source>
</evidence>
<organism evidence="7 8">
    <name type="scientific">Mesorhabditis belari</name>
    <dbReference type="NCBI Taxonomy" id="2138241"/>
    <lineage>
        <taxon>Eukaryota</taxon>
        <taxon>Metazoa</taxon>
        <taxon>Ecdysozoa</taxon>
        <taxon>Nematoda</taxon>
        <taxon>Chromadorea</taxon>
        <taxon>Rhabditida</taxon>
        <taxon>Rhabditina</taxon>
        <taxon>Rhabditomorpha</taxon>
        <taxon>Rhabditoidea</taxon>
        <taxon>Rhabditidae</taxon>
        <taxon>Mesorhabditinae</taxon>
        <taxon>Mesorhabditis</taxon>
    </lineage>
</organism>
<dbReference type="PANTHER" id="PTHR47024">
    <property type="entry name" value="BIOFILM ABSENT ON HEAD (AFTER YERSINIA EXPOSURE)-RELATED"/>
    <property type="match status" value="1"/>
</dbReference>
<evidence type="ECO:0000256" key="1">
    <source>
        <dbReference type="ARBA" id="ARBA00004167"/>
    </source>
</evidence>
<evidence type="ECO:0000313" key="7">
    <source>
        <dbReference type="Proteomes" id="UP000887575"/>
    </source>
</evidence>
<comment type="subcellular location">
    <subcellularLocation>
        <location evidence="1">Membrane</location>
        <topology evidence="1">Single-pass membrane protein</topology>
    </subcellularLocation>
</comment>
<dbReference type="Proteomes" id="UP000887575">
    <property type="component" value="Unassembled WGS sequence"/>
</dbReference>
<proteinExistence type="inferred from homology"/>
<dbReference type="GO" id="GO:0016020">
    <property type="term" value="C:membrane"/>
    <property type="evidence" value="ECO:0007669"/>
    <property type="project" value="UniProtKB-SubCell"/>
</dbReference>
<dbReference type="PANTHER" id="PTHR47024:SF1">
    <property type="entry name" value="GLYCOSYLTRANSFERASE FAMILY 92 PROTEIN"/>
    <property type="match status" value="1"/>
</dbReference>
<dbReference type="GO" id="GO:0016757">
    <property type="term" value="F:glycosyltransferase activity"/>
    <property type="evidence" value="ECO:0007669"/>
    <property type="project" value="UniProtKB-UniRule"/>
</dbReference>
<protein>
    <recommendedName>
        <fullName evidence="6">Glycosyltransferase family 92 protein</fullName>
        <ecNumber evidence="6">2.4.1.-</ecNumber>
    </recommendedName>
</protein>
<evidence type="ECO:0000313" key="8">
    <source>
        <dbReference type="WBParaSite" id="MBELARI_LOCUS9877"/>
    </source>
</evidence>
<dbReference type="WBParaSite" id="MBELARI_LOCUS9877">
    <property type="protein sequence ID" value="MBELARI_LOCUS9877"/>
    <property type="gene ID" value="MBELARI_LOCUS9877"/>
</dbReference>
<keyword evidence="5" id="KW-0472">Membrane</keyword>
<keyword evidence="3 6" id="KW-0328">Glycosyltransferase</keyword>
<dbReference type="AlphaFoldDB" id="A0AAF3FUB7"/>
<name>A0AAF3FUB7_9BILA</name>